<dbReference type="AlphaFoldDB" id="A0AB39VH88"/>
<proteinExistence type="inferred from homology"/>
<dbReference type="PRINTS" id="PR01035">
    <property type="entry name" value="TCRTETA"/>
</dbReference>
<dbReference type="GO" id="GO:0005886">
    <property type="term" value="C:plasma membrane"/>
    <property type="evidence" value="ECO:0007669"/>
    <property type="project" value="UniProtKB-SubCell"/>
</dbReference>
<dbReference type="PROSITE" id="PS50850">
    <property type="entry name" value="MFS"/>
    <property type="match status" value="1"/>
</dbReference>
<feature type="transmembrane region" description="Helical" evidence="7">
    <location>
        <begin position="78"/>
        <end position="97"/>
    </location>
</feature>
<reference evidence="9" key="1">
    <citation type="submission" date="2024-07" db="EMBL/GenBank/DDBJ databases">
        <authorList>
            <person name="Li X.-J."/>
            <person name="Wang X."/>
        </authorList>
    </citation>
    <scope>NUCLEOTIDE SEQUENCE</scope>
    <source>
        <strain evidence="9">HSP-334</strain>
    </source>
</reference>
<dbReference type="InterPro" id="IPR001958">
    <property type="entry name" value="Tet-R_TetA/multi-R_MdtG-like"/>
</dbReference>
<feature type="transmembrane region" description="Helical" evidence="7">
    <location>
        <begin position="221"/>
        <end position="243"/>
    </location>
</feature>
<evidence type="ECO:0000256" key="6">
    <source>
        <dbReference type="ARBA" id="ARBA00023136"/>
    </source>
</evidence>
<accession>A0AB39VH88</accession>
<evidence type="ECO:0000256" key="5">
    <source>
        <dbReference type="ARBA" id="ARBA00022989"/>
    </source>
</evidence>
<evidence type="ECO:0000313" key="9">
    <source>
        <dbReference type="EMBL" id="XDU66662.1"/>
    </source>
</evidence>
<evidence type="ECO:0000256" key="4">
    <source>
        <dbReference type="ARBA" id="ARBA00022692"/>
    </source>
</evidence>
<feature type="transmembrane region" description="Helical" evidence="7">
    <location>
        <begin position="286"/>
        <end position="303"/>
    </location>
</feature>
<feature type="transmembrane region" description="Helical" evidence="7">
    <location>
        <begin position="372"/>
        <end position="391"/>
    </location>
</feature>
<feature type="transmembrane region" description="Helical" evidence="7">
    <location>
        <begin position="255"/>
        <end position="274"/>
    </location>
</feature>
<dbReference type="InterPro" id="IPR036259">
    <property type="entry name" value="MFS_trans_sf"/>
</dbReference>
<dbReference type="PROSITE" id="PS00217">
    <property type="entry name" value="SUGAR_TRANSPORT_2"/>
    <property type="match status" value="1"/>
</dbReference>
<feature type="domain" description="Major facilitator superfamily (MFS) profile" evidence="8">
    <location>
        <begin position="1"/>
        <end position="395"/>
    </location>
</feature>
<feature type="transmembrane region" description="Helical" evidence="7">
    <location>
        <begin position="309"/>
        <end position="325"/>
    </location>
</feature>
<sequence>MEENKELEKKKNINKMIIMMFLCVIVYNFGHPGTPALIEMRGWEKSVSGELLAFMSVAMFISSPYLGAIADHIGMKKLFIFMPFIYGTSQLFFGFVPQLPLVFIARVVSGFASGGTYAIAFGYVSQLSKSGEKAKNIAKVSSATVIGGAIGQKIGGMVADIDPRYSFVLQFICGSIVSIIILFLMKEIICRKDKTEKLDPKKLNPFATFKYIKDLDNYSRYFCLIILLSGIGIYSYANALNYFLRFNEKVSSNTIGTFVMFSSLTAFFGTAFLLEKLVSKFKEKNIYKFMILIGIIFMAVILFEVKLDVIPYVIMAIYTMSYEMVRSLGNTIIAKRYKENQGKILGVASAVGSLGNAIGSLLSGHLLKMSEFLPFITNIAVMGIVFLLILFNKFDKEKIEKN</sequence>
<dbReference type="EMBL" id="CP165644">
    <property type="protein sequence ID" value="XDU66662.1"/>
    <property type="molecule type" value="Genomic_DNA"/>
</dbReference>
<dbReference type="SUPFAM" id="SSF103473">
    <property type="entry name" value="MFS general substrate transporter"/>
    <property type="match status" value="1"/>
</dbReference>
<dbReference type="InterPro" id="IPR020846">
    <property type="entry name" value="MFS_dom"/>
</dbReference>
<feature type="transmembrane region" description="Helical" evidence="7">
    <location>
        <begin position="103"/>
        <end position="124"/>
    </location>
</feature>
<dbReference type="RefSeq" id="WP_094079660.1">
    <property type="nucleotide sequence ID" value="NZ_CP165644.1"/>
</dbReference>
<dbReference type="InterPro" id="IPR011701">
    <property type="entry name" value="MFS"/>
</dbReference>
<dbReference type="InterPro" id="IPR050189">
    <property type="entry name" value="MFS_Efflux_Transporters"/>
</dbReference>
<dbReference type="Gene3D" id="1.20.1250.20">
    <property type="entry name" value="MFS general substrate transporter like domains"/>
    <property type="match status" value="1"/>
</dbReference>
<keyword evidence="6 7" id="KW-0472">Membrane</keyword>
<organism evidence="9">
    <name type="scientific">Leptotrichia rugosa</name>
    <dbReference type="NCBI Taxonomy" id="3239302"/>
    <lineage>
        <taxon>Bacteria</taxon>
        <taxon>Fusobacteriati</taxon>
        <taxon>Fusobacteriota</taxon>
        <taxon>Fusobacteriia</taxon>
        <taxon>Fusobacteriales</taxon>
        <taxon>Leptotrichiaceae</taxon>
        <taxon>Leptotrichia</taxon>
    </lineage>
</organism>
<feature type="transmembrane region" description="Helical" evidence="7">
    <location>
        <begin position="51"/>
        <end position="71"/>
    </location>
</feature>
<keyword evidence="4 7" id="KW-0812">Transmembrane</keyword>
<dbReference type="KEGG" id="lrug:AB8B22_09725"/>
<dbReference type="InterPro" id="IPR005829">
    <property type="entry name" value="Sugar_transporter_CS"/>
</dbReference>
<feature type="transmembrane region" description="Helical" evidence="7">
    <location>
        <begin position="136"/>
        <end position="155"/>
    </location>
</feature>
<dbReference type="GO" id="GO:0022857">
    <property type="term" value="F:transmembrane transporter activity"/>
    <property type="evidence" value="ECO:0007669"/>
    <property type="project" value="InterPro"/>
</dbReference>
<dbReference type="PANTHER" id="PTHR43124">
    <property type="entry name" value="PURINE EFFLUX PUMP PBUE"/>
    <property type="match status" value="1"/>
</dbReference>
<evidence type="ECO:0000256" key="7">
    <source>
        <dbReference type="SAM" id="Phobius"/>
    </source>
</evidence>
<keyword evidence="5 7" id="KW-1133">Transmembrane helix</keyword>
<evidence type="ECO:0000256" key="1">
    <source>
        <dbReference type="ARBA" id="ARBA00004651"/>
    </source>
</evidence>
<feature type="transmembrane region" description="Helical" evidence="7">
    <location>
        <begin position="12"/>
        <end position="31"/>
    </location>
</feature>
<comment type="similarity">
    <text evidence="2">Belongs to the major facilitator superfamily. TCR/Tet family.</text>
</comment>
<comment type="subcellular location">
    <subcellularLocation>
        <location evidence="1">Cell membrane</location>
        <topology evidence="1">Multi-pass membrane protein</topology>
    </subcellularLocation>
</comment>
<keyword evidence="3" id="KW-1003">Cell membrane</keyword>
<evidence type="ECO:0000256" key="2">
    <source>
        <dbReference type="ARBA" id="ARBA00007520"/>
    </source>
</evidence>
<evidence type="ECO:0000259" key="8">
    <source>
        <dbReference type="PROSITE" id="PS50850"/>
    </source>
</evidence>
<evidence type="ECO:0000256" key="3">
    <source>
        <dbReference type="ARBA" id="ARBA00022475"/>
    </source>
</evidence>
<feature type="transmembrane region" description="Helical" evidence="7">
    <location>
        <begin position="345"/>
        <end position="366"/>
    </location>
</feature>
<feature type="transmembrane region" description="Helical" evidence="7">
    <location>
        <begin position="167"/>
        <end position="185"/>
    </location>
</feature>
<gene>
    <name evidence="9" type="ORF">AB8B22_09725</name>
</gene>
<name>A0AB39VH88_9FUSO</name>
<dbReference type="PANTHER" id="PTHR43124:SF3">
    <property type="entry name" value="CHLORAMPHENICOL EFFLUX PUMP RV0191"/>
    <property type="match status" value="1"/>
</dbReference>
<dbReference type="Pfam" id="PF07690">
    <property type="entry name" value="MFS_1"/>
    <property type="match status" value="1"/>
</dbReference>
<protein>
    <submittedName>
        <fullName evidence="9">MFS transporter</fullName>
    </submittedName>
</protein>